<keyword evidence="3" id="KW-1185">Reference proteome</keyword>
<name>A0A5N7MRE3_9HYPH</name>
<dbReference type="SUPFAM" id="SSF53850">
    <property type="entry name" value="Periplasmic binding protein-like II"/>
    <property type="match status" value="1"/>
</dbReference>
<feature type="signal peptide" evidence="1">
    <location>
        <begin position="1"/>
        <end position="20"/>
    </location>
</feature>
<gene>
    <name evidence="2" type="ORF">FS320_31950</name>
</gene>
<feature type="chain" id="PRO_5030135685" description="Phosphate/phosphite/phosphonate ABC transporter substrate-binding protein" evidence="1">
    <location>
        <begin position="21"/>
        <end position="395"/>
    </location>
</feature>
<dbReference type="Gene3D" id="3.40.190.10">
    <property type="entry name" value="Periplasmic binding protein-like II"/>
    <property type="match status" value="2"/>
</dbReference>
<comment type="caution">
    <text evidence="2">The sequence shown here is derived from an EMBL/GenBank/DDBJ whole genome shotgun (WGS) entry which is preliminary data.</text>
</comment>
<dbReference type="Pfam" id="PF16868">
    <property type="entry name" value="NMT1_3"/>
    <property type="match status" value="1"/>
</dbReference>
<dbReference type="PANTHER" id="PTHR42941">
    <property type="entry name" value="SLL1037 PROTEIN"/>
    <property type="match status" value="1"/>
</dbReference>
<proteinExistence type="predicted"/>
<protein>
    <recommendedName>
        <fullName evidence="4">Phosphate/phosphite/phosphonate ABC transporter substrate-binding protein</fullName>
    </recommendedName>
</protein>
<accession>A0A5N7MRE3</accession>
<evidence type="ECO:0000256" key="1">
    <source>
        <dbReference type="SAM" id="SignalP"/>
    </source>
</evidence>
<dbReference type="OrthoDB" id="9780180at2"/>
<dbReference type="PROSITE" id="PS51257">
    <property type="entry name" value="PROKAR_LIPOPROTEIN"/>
    <property type="match status" value="1"/>
</dbReference>
<dbReference type="PANTHER" id="PTHR42941:SF1">
    <property type="entry name" value="SLL1037 PROTEIN"/>
    <property type="match status" value="1"/>
</dbReference>
<sequence>MFRCVSVLVLIGLCFTLAGCSNQTSVMAPVVKRSKDHVPDHSSPLEKIPTLKVADQTLKNTVSVISGEVNSTYSRTLDGLSEILSHSQMRLRPIASQGPLQDLLSLLHRTDIDTAIVQADALEGLEGYAQAAARKRLRYLFQVSSKAVHILAPRDITHIRQLQGRKVNIDQPGSGTHLTASVMFAKIGIKPEFTTYDQDTAYQRLQSGEIQASILVASHPSTDVLAFPSSGRFHLLPIALEDGASHYRAGQFTADEYPHLIEMGQQVGTIEVGRILAVRGWPEGSIRYRKLKRLAEVIDTFLDELKQSGQDFQQGDINLQPESGWQRFEPAQTLLDKRAQQADEQRAFERLIVASGVCSTPISTALGERLYQDFIGWQRAREKITPSPTSGSQLD</sequence>
<evidence type="ECO:0000313" key="3">
    <source>
        <dbReference type="Proteomes" id="UP000403266"/>
    </source>
</evidence>
<evidence type="ECO:0000313" key="2">
    <source>
        <dbReference type="EMBL" id="MPR29577.1"/>
    </source>
</evidence>
<dbReference type="EMBL" id="VOSK01000245">
    <property type="protein sequence ID" value="MPR29577.1"/>
    <property type="molecule type" value="Genomic_DNA"/>
</dbReference>
<dbReference type="InterPro" id="IPR011852">
    <property type="entry name" value="TRAP_TAXI"/>
</dbReference>
<organism evidence="2 3">
    <name type="scientific">Microvirga tunisiensis</name>
    <dbReference type="NCBI Taxonomy" id="2108360"/>
    <lineage>
        <taxon>Bacteria</taxon>
        <taxon>Pseudomonadati</taxon>
        <taxon>Pseudomonadota</taxon>
        <taxon>Alphaproteobacteria</taxon>
        <taxon>Hyphomicrobiales</taxon>
        <taxon>Methylobacteriaceae</taxon>
        <taxon>Microvirga</taxon>
    </lineage>
</organism>
<keyword evidence="1" id="KW-0732">Signal</keyword>
<dbReference type="Proteomes" id="UP000403266">
    <property type="component" value="Unassembled WGS sequence"/>
</dbReference>
<reference evidence="2 3" key="1">
    <citation type="journal article" date="2019" name="Syst. Appl. Microbiol.">
        <title>Microvirga tunisiensis sp. nov., a root nodule symbiotic bacterium isolated from Lupinus micranthus and L. luteus grown in Northern Tunisia.</title>
        <authorList>
            <person name="Msaddak A."/>
            <person name="Rejili M."/>
            <person name="Duran D."/>
            <person name="Mars M."/>
            <person name="Palacios J.M."/>
            <person name="Ruiz-Argueso T."/>
            <person name="Rey L."/>
            <person name="Imperial J."/>
        </authorList>
    </citation>
    <scope>NUCLEOTIDE SEQUENCE [LARGE SCALE GENOMIC DNA]</scope>
    <source>
        <strain evidence="2 3">Lmie10</strain>
    </source>
</reference>
<evidence type="ECO:0008006" key="4">
    <source>
        <dbReference type="Google" id="ProtNLM"/>
    </source>
</evidence>
<dbReference type="AlphaFoldDB" id="A0A5N7MRE3"/>